<evidence type="ECO:0000259" key="3">
    <source>
        <dbReference type="Pfam" id="PF01765"/>
    </source>
</evidence>
<dbReference type="OrthoDB" id="9804006at2"/>
<accession>A0A559KK09</accession>
<evidence type="ECO:0000256" key="2">
    <source>
        <dbReference type="ARBA" id="ARBA00022917"/>
    </source>
</evidence>
<evidence type="ECO:0000313" key="4">
    <source>
        <dbReference type="EMBL" id="TVY12428.1"/>
    </source>
</evidence>
<keyword evidence="2" id="KW-0648">Protein biosynthesis</keyword>
<name>A0A559KK09_9MOLU</name>
<dbReference type="Pfam" id="PF01765">
    <property type="entry name" value="RRF"/>
    <property type="match status" value="1"/>
</dbReference>
<dbReference type="RefSeq" id="WP_144658198.1">
    <property type="nucleotide sequence ID" value="NZ_VIAE01000001.1"/>
</dbReference>
<organism evidence="4 5">
    <name type="scientific">Candidatus Phytoplasma pini</name>
    <dbReference type="NCBI Taxonomy" id="267362"/>
    <lineage>
        <taxon>Bacteria</taxon>
        <taxon>Bacillati</taxon>
        <taxon>Mycoplasmatota</taxon>
        <taxon>Mollicutes</taxon>
        <taxon>Acholeplasmatales</taxon>
        <taxon>Acholeplasmataceae</taxon>
        <taxon>Candidatus Phytoplasma</taxon>
    </lineage>
</organism>
<evidence type="ECO:0000256" key="1">
    <source>
        <dbReference type="ARBA" id="ARBA00005912"/>
    </source>
</evidence>
<proteinExistence type="inferred from homology"/>
<dbReference type="SUPFAM" id="SSF55194">
    <property type="entry name" value="Ribosome recycling factor, RRF"/>
    <property type="match status" value="1"/>
</dbReference>
<comment type="similarity">
    <text evidence="1">Belongs to the RRF family.</text>
</comment>
<reference evidence="4 5" key="1">
    <citation type="submission" date="2019-06" db="EMBL/GenBank/DDBJ databases">
        <title>Draft Genome Sequence of Candidatus Phytoplasma pini-Related Strain MDPP: A Resource for Comparative Genomics of Gymnosperm-infecting Phytoplasmas.</title>
        <authorList>
            <person name="Cai W."/>
            <person name="Costanzo S."/>
            <person name="Shao J."/>
            <person name="Zhao Y."/>
            <person name="Davis R."/>
        </authorList>
    </citation>
    <scope>NUCLEOTIDE SEQUENCE [LARGE SCALE GENOMIC DNA]</scope>
    <source>
        <strain evidence="4 5">MDPP</strain>
    </source>
</reference>
<evidence type="ECO:0000313" key="5">
    <source>
        <dbReference type="Proteomes" id="UP000320078"/>
    </source>
</evidence>
<dbReference type="GO" id="GO:0006412">
    <property type="term" value="P:translation"/>
    <property type="evidence" value="ECO:0007669"/>
    <property type="project" value="UniProtKB-KW"/>
</dbReference>
<dbReference type="PANTHER" id="PTHR20982:SF3">
    <property type="entry name" value="MITOCHONDRIAL RIBOSOME RECYCLING FACTOR PSEUDO 1"/>
    <property type="match status" value="1"/>
</dbReference>
<dbReference type="AlphaFoldDB" id="A0A559KK09"/>
<protein>
    <submittedName>
        <fullName evidence="4">Ribosome recycling factor</fullName>
    </submittedName>
</protein>
<dbReference type="Gene3D" id="3.30.1360.40">
    <property type="match status" value="1"/>
</dbReference>
<gene>
    <name evidence="4" type="primary">frr</name>
    <name evidence="4" type="ORF">MDPP_0044</name>
</gene>
<dbReference type="FunFam" id="3.30.1360.40:FF:000001">
    <property type="entry name" value="Ribosome-recycling factor"/>
    <property type="match status" value="1"/>
</dbReference>
<dbReference type="EMBL" id="VIAE01000001">
    <property type="protein sequence ID" value="TVY12428.1"/>
    <property type="molecule type" value="Genomic_DNA"/>
</dbReference>
<keyword evidence="5" id="KW-1185">Reference proteome</keyword>
<sequence length="184" mass="21493">MEELAKEILIELEIKMSNSKNIMLSKFINIRTGVANPKLLDKIIVDYYGVGTFLKNMGTINVIEGYQLHIKLFDLSCNDKVVNAIKAHNLGITPQTDGKIIKLIFPQPTEERRKQLIKEIEEISMQTKVVVRNIRRQGNDKIKKMKFNQYLENHFLKLIQDLTDKWIDLIEKETQQKNKELLKI</sequence>
<dbReference type="Proteomes" id="UP000320078">
    <property type="component" value="Unassembled WGS sequence"/>
</dbReference>
<dbReference type="Gene3D" id="1.10.132.20">
    <property type="entry name" value="Ribosome-recycling factor"/>
    <property type="match status" value="1"/>
</dbReference>
<comment type="caution">
    <text evidence="4">The sequence shown here is derived from an EMBL/GenBank/DDBJ whole genome shotgun (WGS) entry which is preliminary data.</text>
</comment>
<dbReference type="GO" id="GO:0043023">
    <property type="term" value="F:ribosomal large subunit binding"/>
    <property type="evidence" value="ECO:0007669"/>
    <property type="project" value="TreeGrafter"/>
</dbReference>
<dbReference type="PANTHER" id="PTHR20982">
    <property type="entry name" value="RIBOSOME RECYCLING FACTOR"/>
    <property type="match status" value="1"/>
</dbReference>
<dbReference type="InterPro" id="IPR002661">
    <property type="entry name" value="Ribosome_recyc_fac"/>
</dbReference>
<feature type="domain" description="Ribosome recycling factor" evidence="3">
    <location>
        <begin position="26"/>
        <end position="182"/>
    </location>
</feature>
<dbReference type="InterPro" id="IPR036191">
    <property type="entry name" value="RRF_sf"/>
</dbReference>
<dbReference type="InterPro" id="IPR023584">
    <property type="entry name" value="Ribosome_recyc_fac_dom"/>
</dbReference>